<sequence length="172" mass="18615">MGLTDSARVRVDDALVGHLPPVCCMTGARADGFAPIIVPKRLGAAWLLLLAGPIGVAVLASIWPRVRVRYLVRLPMSAPAFERMHLLQVRRLWCSWLGGLGLVATFGLLWMPILAMAVFAASVLSTIVAVRAHVLLPWTFPSAVAETGGRWIVLRGVHPGFVRAVATRRRPG</sequence>
<feature type="transmembrane region" description="Helical" evidence="1">
    <location>
        <begin position="117"/>
        <end position="140"/>
    </location>
</feature>
<feature type="transmembrane region" description="Helical" evidence="1">
    <location>
        <begin position="43"/>
        <end position="63"/>
    </location>
</feature>
<gene>
    <name evidence="2" type="ORF">UFOPK3967_00948</name>
</gene>
<keyword evidence="1" id="KW-1133">Transmembrane helix</keyword>
<keyword evidence="1" id="KW-0812">Transmembrane</keyword>
<reference evidence="2" key="1">
    <citation type="submission" date="2020-05" db="EMBL/GenBank/DDBJ databases">
        <authorList>
            <person name="Chiriac C."/>
            <person name="Salcher M."/>
            <person name="Ghai R."/>
            <person name="Kavagutti S V."/>
        </authorList>
    </citation>
    <scope>NUCLEOTIDE SEQUENCE</scope>
</reference>
<dbReference type="EMBL" id="CAFBOS010000044">
    <property type="protein sequence ID" value="CAB4990152.1"/>
    <property type="molecule type" value="Genomic_DNA"/>
</dbReference>
<protein>
    <submittedName>
        <fullName evidence="2">Unannotated protein</fullName>
    </submittedName>
</protein>
<name>A0A6J7NH94_9ZZZZ</name>
<evidence type="ECO:0000256" key="1">
    <source>
        <dbReference type="SAM" id="Phobius"/>
    </source>
</evidence>
<evidence type="ECO:0000313" key="2">
    <source>
        <dbReference type="EMBL" id="CAB4990152.1"/>
    </source>
</evidence>
<accession>A0A6J7NH94</accession>
<keyword evidence="1" id="KW-0472">Membrane</keyword>
<organism evidence="2">
    <name type="scientific">freshwater metagenome</name>
    <dbReference type="NCBI Taxonomy" id="449393"/>
    <lineage>
        <taxon>unclassified sequences</taxon>
        <taxon>metagenomes</taxon>
        <taxon>ecological metagenomes</taxon>
    </lineage>
</organism>
<dbReference type="AlphaFoldDB" id="A0A6J7NH94"/>
<feature type="transmembrane region" description="Helical" evidence="1">
    <location>
        <begin position="92"/>
        <end position="111"/>
    </location>
</feature>
<proteinExistence type="predicted"/>